<gene>
    <name evidence="14" type="ORF">C6P64_01715</name>
</gene>
<feature type="domain" description="AprE-like long alpha-helical hairpin" evidence="12">
    <location>
        <begin position="106"/>
        <end position="292"/>
    </location>
</feature>
<evidence type="ECO:0000256" key="6">
    <source>
        <dbReference type="ARBA" id="ARBA00022692"/>
    </source>
</evidence>
<sequence length="452" mass="49272">MAHPQQPSTSVSATPGTAPSSQPPADAGRAARIGLWVLGLGFGGFLLWAGLAPLDEGVPTHGMVAIDTKRKAVQHLSGGIVKQVLVREGDLVQQGQPLIELDQAVARANYEAVRQRYLGLRAMQGRLLAEQAGTATVSFHPDLQQAAADPLIRNQLETQRQLFGSRRAALRADLQAIEESIQGQQAQLQAYQGMMGNRNSQLALLQEELRHTRELVAEGYAPRNRQLELERSLADVQVALADLNGNSLRGQRTIAELRQRALARQQEYRKEVETELTEVTREVQSDAEKFLAVKADLERTEIRSPASGQVVGLVVQTVGGVIEPGQKLMDVVPADAPLLLEARIEPHLIDKVRAGLPADLRFTAFAHSPQLVVAGEVVSVSSDLLSEQQGGTVFSYYLARIKVTPDGMKTLGQRRLQPGMPVEVIIKTGERSLLTYLLHPLTKRLAASLKEE</sequence>
<keyword evidence="10" id="KW-0175">Coiled coil</keyword>
<dbReference type="Pfam" id="PF25994">
    <property type="entry name" value="HH_AprE"/>
    <property type="match status" value="1"/>
</dbReference>
<evidence type="ECO:0000256" key="5">
    <source>
        <dbReference type="ARBA" id="ARBA00022519"/>
    </source>
</evidence>
<keyword evidence="3 9" id="KW-0813">Transport</keyword>
<organism evidence="14 15">
    <name type="scientific">Malikia granosa</name>
    <dbReference type="NCBI Taxonomy" id="263067"/>
    <lineage>
        <taxon>Bacteria</taxon>
        <taxon>Pseudomonadati</taxon>
        <taxon>Pseudomonadota</taxon>
        <taxon>Betaproteobacteria</taxon>
        <taxon>Burkholderiales</taxon>
        <taxon>Comamonadaceae</taxon>
        <taxon>Malikia</taxon>
    </lineage>
</organism>
<reference evidence="14 15" key="1">
    <citation type="submission" date="2018-03" db="EMBL/GenBank/DDBJ databases">
        <title>Comparative genomics illustrates the genes involved in a hyperalkaliphilic mechanisms of Serpentinomonas isolated from highly-alkaline calcium-rich serpentinized springs.</title>
        <authorList>
            <person name="Suzuki S."/>
            <person name="Ishii S."/>
            <person name="Walworth N."/>
            <person name="Bird L."/>
            <person name="Kuenen J.G."/>
            <person name="Nealson K.H."/>
        </authorList>
    </citation>
    <scope>NUCLEOTIDE SEQUENCE [LARGE SCALE GENOMIC DNA]</scope>
    <source>
        <strain evidence="14 15">P1</strain>
    </source>
</reference>
<feature type="compositionally biased region" description="Polar residues" evidence="11">
    <location>
        <begin position="1"/>
        <end position="20"/>
    </location>
</feature>
<evidence type="ECO:0000256" key="1">
    <source>
        <dbReference type="ARBA" id="ARBA00004377"/>
    </source>
</evidence>
<evidence type="ECO:0000256" key="11">
    <source>
        <dbReference type="SAM" id="MobiDB-lite"/>
    </source>
</evidence>
<keyword evidence="6 9" id="KW-0812">Transmembrane</keyword>
<feature type="coiled-coil region" evidence="10">
    <location>
        <begin position="167"/>
        <end position="194"/>
    </location>
</feature>
<name>A0A2S9K905_9BURK</name>
<dbReference type="Gene3D" id="2.40.50.100">
    <property type="match status" value="1"/>
</dbReference>
<comment type="caution">
    <text evidence="14">The sequence shown here is derived from an EMBL/GenBank/DDBJ whole genome shotgun (WGS) entry which is preliminary data.</text>
</comment>
<evidence type="ECO:0000256" key="4">
    <source>
        <dbReference type="ARBA" id="ARBA00022475"/>
    </source>
</evidence>
<feature type="region of interest" description="Disordered" evidence="11">
    <location>
        <begin position="1"/>
        <end position="26"/>
    </location>
</feature>
<evidence type="ECO:0000256" key="2">
    <source>
        <dbReference type="ARBA" id="ARBA00009477"/>
    </source>
</evidence>
<dbReference type="PANTHER" id="PTHR30386:SF17">
    <property type="entry name" value="ALKALINE PROTEASE SECRETION PROTEIN APRE"/>
    <property type="match status" value="1"/>
</dbReference>
<dbReference type="Proteomes" id="UP000238589">
    <property type="component" value="Unassembled WGS sequence"/>
</dbReference>
<dbReference type="PANTHER" id="PTHR30386">
    <property type="entry name" value="MEMBRANE FUSION SUBUNIT OF EMRAB-TOLC MULTIDRUG EFFLUX PUMP"/>
    <property type="match status" value="1"/>
</dbReference>
<keyword evidence="5 9" id="KW-0997">Cell inner membrane</keyword>
<dbReference type="AlphaFoldDB" id="A0A2S9K905"/>
<dbReference type="GO" id="GO:0009306">
    <property type="term" value="P:protein secretion"/>
    <property type="evidence" value="ECO:0007669"/>
    <property type="project" value="InterPro"/>
</dbReference>
<keyword evidence="8 9" id="KW-0472">Membrane</keyword>
<evidence type="ECO:0000259" key="13">
    <source>
        <dbReference type="Pfam" id="PF26002"/>
    </source>
</evidence>
<dbReference type="EMBL" id="PVLQ01000008">
    <property type="protein sequence ID" value="PRD66872.1"/>
    <property type="molecule type" value="Genomic_DNA"/>
</dbReference>
<dbReference type="InterPro" id="IPR058982">
    <property type="entry name" value="Beta-barrel_AprE"/>
</dbReference>
<evidence type="ECO:0000256" key="7">
    <source>
        <dbReference type="ARBA" id="ARBA00022989"/>
    </source>
</evidence>
<comment type="subcellular location">
    <subcellularLocation>
        <location evidence="1 9">Cell inner membrane</location>
        <topology evidence="1 9">Single-pass membrane protein</topology>
    </subcellularLocation>
</comment>
<evidence type="ECO:0000256" key="8">
    <source>
        <dbReference type="ARBA" id="ARBA00023136"/>
    </source>
</evidence>
<dbReference type="InterPro" id="IPR006144">
    <property type="entry name" value="Secretion_HlyD_CS"/>
</dbReference>
<dbReference type="InterPro" id="IPR010129">
    <property type="entry name" value="T1SS_HlyD"/>
</dbReference>
<dbReference type="RefSeq" id="WP_105746855.1">
    <property type="nucleotide sequence ID" value="NZ_PVLQ01000008.1"/>
</dbReference>
<dbReference type="InterPro" id="IPR050739">
    <property type="entry name" value="MFP"/>
</dbReference>
<keyword evidence="7 9" id="KW-1133">Transmembrane helix</keyword>
<dbReference type="PROSITE" id="PS00543">
    <property type="entry name" value="HLYD_FAMILY"/>
    <property type="match status" value="1"/>
</dbReference>
<dbReference type="OrthoDB" id="9775513at2"/>
<evidence type="ECO:0000313" key="15">
    <source>
        <dbReference type="Proteomes" id="UP000238589"/>
    </source>
</evidence>
<dbReference type="Pfam" id="PF26002">
    <property type="entry name" value="Beta-barrel_AprE"/>
    <property type="match status" value="1"/>
</dbReference>
<dbReference type="PRINTS" id="PR01490">
    <property type="entry name" value="RTXTOXIND"/>
</dbReference>
<feature type="domain" description="AprE-like beta-barrel" evidence="13">
    <location>
        <begin position="338"/>
        <end position="429"/>
    </location>
</feature>
<keyword evidence="4 9" id="KW-1003">Cell membrane</keyword>
<dbReference type="NCBIfam" id="TIGR01843">
    <property type="entry name" value="type_I_hlyD"/>
    <property type="match status" value="1"/>
</dbReference>
<evidence type="ECO:0000256" key="3">
    <source>
        <dbReference type="ARBA" id="ARBA00022448"/>
    </source>
</evidence>
<evidence type="ECO:0000256" key="10">
    <source>
        <dbReference type="SAM" id="Coils"/>
    </source>
</evidence>
<protein>
    <recommendedName>
        <fullName evidence="9">Membrane fusion protein (MFP) family protein</fullName>
    </recommendedName>
</protein>
<feature type="transmembrane region" description="Helical" evidence="9">
    <location>
        <begin position="33"/>
        <end position="51"/>
    </location>
</feature>
<dbReference type="GO" id="GO:0005886">
    <property type="term" value="C:plasma membrane"/>
    <property type="evidence" value="ECO:0007669"/>
    <property type="project" value="UniProtKB-SubCell"/>
</dbReference>
<accession>A0A2S9K905</accession>
<feature type="coiled-coil region" evidence="10">
    <location>
        <begin position="262"/>
        <end position="289"/>
    </location>
</feature>
<evidence type="ECO:0000259" key="12">
    <source>
        <dbReference type="Pfam" id="PF25994"/>
    </source>
</evidence>
<evidence type="ECO:0000313" key="14">
    <source>
        <dbReference type="EMBL" id="PRD66872.1"/>
    </source>
</evidence>
<evidence type="ECO:0000256" key="9">
    <source>
        <dbReference type="RuleBase" id="RU365093"/>
    </source>
</evidence>
<comment type="similarity">
    <text evidence="2 9">Belongs to the membrane fusion protein (MFP) (TC 8.A.1) family.</text>
</comment>
<proteinExistence type="inferred from homology"/>
<keyword evidence="15" id="KW-1185">Reference proteome</keyword>
<dbReference type="Gene3D" id="2.40.30.170">
    <property type="match status" value="1"/>
</dbReference>
<dbReference type="InterPro" id="IPR058781">
    <property type="entry name" value="HH_AprE-like"/>
</dbReference>